<dbReference type="RefSeq" id="WP_169698496.1">
    <property type="nucleotide sequence ID" value="NZ_LS974202.1"/>
</dbReference>
<keyword evidence="2" id="KW-1185">Reference proteome</keyword>
<reference evidence="1 2" key="1">
    <citation type="submission" date="2017-01" db="EMBL/GenBank/DDBJ databases">
        <authorList>
            <person name="Erauso G."/>
        </authorList>
    </citation>
    <scope>NUCLEOTIDE SEQUENCE [LARGE SCALE GENOMIC DNA]</scope>
    <source>
        <strain evidence="1">MESINF1</strain>
    </source>
</reference>
<dbReference type="EMBL" id="LS974202">
    <property type="protein sequence ID" value="SSC12101.1"/>
    <property type="molecule type" value="Genomic_DNA"/>
</dbReference>
<dbReference type="Proteomes" id="UP000250796">
    <property type="component" value="Chromosome MESINF"/>
</dbReference>
<sequence>MSIGVKSIKSCKPYQLILEFSNGEERAIDLEGILNKGKFSELRDPKVFCSARISFDTVEWSNGLDICPEYLFDHSRPIEVLR</sequence>
<dbReference type="AlphaFoldDB" id="A0A7Z7LDZ3"/>
<dbReference type="Gene3D" id="3.30.2020.10">
    <property type="entry name" value="NE0471-like N-terminal domain"/>
    <property type="match status" value="1"/>
</dbReference>
<proteinExistence type="predicted"/>
<evidence type="ECO:0000313" key="1">
    <source>
        <dbReference type="EMBL" id="SSC12101.1"/>
    </source>
</evidence>
<organism evidence="1 2">
    <name type="scientific">Mesotoga infera</name>
    <dbReference type="NCBI Taxonomy" id="1236046"/>
    <lineage>
        <taxon>Bacteria</taxon>
        <taxon>Thermotogati</taxon>
        <taxon>Thermotogota</taxon>
        <taxon>Thermotogae</taxon>
        <taxon>Kosmotogales</taxon>
        <taxon>Kosmotogaceae</taxon>
        <taxon>Mesotoga</taxon>
    </lineage>
</organism>
<evidence type="ECO:0000313" key="2">
    <source>
        <dbReference type="Proteomes" id="UP000250796"/>
    </source>
</evidence>
<name>A0A7Z7LDZ3_9BACT</name>
<dbReference type="KEGG" id="minf:MESINF_0652"/>
<dbReference type="Pfam" id="PF10387">
    <property type="entry name" value="DUF2442"/>
    <property type="match status" value="1"/>
</dbReference>
<dbReference type="InterPro" id="IPR018841">
    <property type="entry name" value="DUF2442"/>
</dbReference>
<evidence type="ECO:0008006" key="3">
    <source>
        <dbReference type="Google" id="ProtNLM"/>
    </source>
</evidence>
<accession>A0A7Z7LDZ3</accession>
<dbReference type="InterPro" id="IPR036782">
    <property type="entry name" value="NE0471-like_N"/>
</dbReference>
<protein>
    <recommendedName>
        <fullName evidence="3">DUF2442 domain-containing protein</fullName>
    </recommendedName>
</protein>
<gene>
    <name evidence="1" type="ORF">MESINF_0652</name>
</gene>
<dbReference type="SUPFAM" id="SSF143880">
    <property type="entry name" value="NE0471 N-terminal domain-like"/>
    <property type="match status" value="1"/>
</dbReference>